<reference evidence="2 3" key="1">
    <citation type="submission" date="2022-05" db="EMBL/GenBank/DDBJ databases">
        <title>Genome Sequencing of Bee-Associated Microbes.</title>
        <authorList>
            <person name="Dunlap C."/>
        </authorList>
    </citation>
    <scope>NUCLEOTIDE SEQUENCE [LARGE SCALE GENOMIC DNA]</scope>
    <source>
        <strain evidence="2 3">NRRL BD-083</strain>
    </source>
</reference>
<accession>A0ABT4EMD1</accession>
<keyword evidence="1" id="KW-0175">Coiled coil</keyword>
<gene>
    <name evidence="2" type="ORF">M5W82_07635</name>
</gene>
<keyword evidence="3" id="KW-1185">Reference proteome</keyword>
<proteinExistence type="predicted"/>
<dbReference type="RefSeq" id="WP_268637009.1">
    <property type="nucleotide sequence ID" value="NZ_JAMDLZ010000012.1"/>
</dbReference>
<dbReference type="EMBL" id="JAMDLZ010000012">
    <property type="protein sequence ID" value="MCY9546823.1"/>
    <property type="molecule type" value="Genomic_DNA"/>
</dbReference>
<name>A0ABT4EMD1_9BACI</name>
<evidence type="ECO:0000256" key="1">
    <source>
        <dbReference type="SAM" id="Coils"/>
    </source>
</evidence>
<comment type="caution">
    <text evidence="2">The sequence shown here is derived from an EMBL/GenBank/DDBJ whole genome shotgun (WGS) entry which is preliminary data.</text>
</comment>
<organism evidence="2 3">
    <name type="scientific">Lysinibacillus xylanilyticus</name>
    <dbReference type="NCBI Taxonomy" id="582475"/>
    <lineage>
        <taxon>Bacteria</taxon>
        <taxon>Bacillati</taxon>
        <taxon>Bacillota</taxon>
        <taxon>Bacilli</taxon>
        <taxon>Bacillales</taxon>
        <taxon>Bacillaceae</taxon>
        <taxon>Lysinibacillus</taxon>
    </lineage>
</organism>
<feature type="coiled-coil region" evidence="1">
    <location>
        <begin position="98"/>
        <end position="125"/>
    </location>
</feature>
<evidence type="ECO:0000313" key="3">
    <source>
        <dbReference type="Proteomes" id="UP001527052"/>
    </source>
</evidence>
<sequence>MKTKKSNHYTEMSIDRWNSAHFQAYLREQHVKYYGIQYTCAGGVVAERNLITKYIGTARKTGLYRKETVKAFIDACFMQYKPTQQYPGLTFWFMVTYMTRLLQQAELIENRKEATEQAKEEYKEVAEWL</sequence>
<evidence type="ECO:0000313" key="2">
    <source>
        <dbReference type="EMBL" id="MCY9546823.1"/>
    </source>
</evidence>
<dbReference type="Proteomes" id="UP001527052">
    <property type="component" value="Unassembled WGS sequence"/>
</dbReference>
<protein>
    <submittedName>
        <fullName evidence="2">Uncharacterized protein</fullName>
    </submittedName>
</protein>